<dbReference type="InterPro" id="IPR011017">
    <property type="entry name" value="TRASH_dom"/>
</dbReference>
<evidence type="ECO:0000256" key="8">
    <source>
        <dbReference type="SAM" id="MobiDB-lite"/>
    </source>
</evidence>
<comment type="caution">
    <text evidence="10">The sequence shown here is derived from an EMBL/GenBank/DDBJ whole genome shotgun (WGS) entry which is preliminary data.</text>
</comment>
<feature type="region of interest" description="Disordered" evidence="8">
    <location>
        <begin position="3102"/>
        <end position="3229"/>
    </location>
</feature>
<dbReference type="InterPro" id="IPR021893">
    <property type="entry name" value="ZMYM2-like_C"/>
</dbReference>
<feature type="region of interest" description="Disordered" evidence="8">
    <location>
        <begin position="968"/>
        <end position="1000"/>
    </location>
</feature>
<keyword evidence="6" id="KW-0862">Zinc</keyword>
<accession>A0AAW1EUR1</accession>
<keyword evidence="7" id="KW-0832">Ubl conjugation</keyword>
<feature type="region of interest" description="Disordered" evidence="8">
    <location>
        <begin position="178"/>
        <end position="235"/>
    </location>
</feature>
<reference evidence="10 11" key="1">
    <citation type="journal article" date="2024" name="Genome Biol. Evol.">
        <title>Chromosome-level genome assembly of the viviparous eelpout Zoarces viviparus.</title>
        <authorList>
            <person name="Fuhrmann N."/>
            <person name="Brasseur M.V."/>
            <person name="Bakowski C.E."/>
            <person name="Podsiadlowski L."/>
            <person name="Prost S."/>
            <person name="Krehenwinkel H."/>
            <person name="Mayer C."/>
        </authorList>
    </citation>
    <scope>NUCLEOTIDE SEQUENCE [LARGE SCALE GENOMIC DNA]</scope>
    <source>
        <strain evidence="10">NO-MEL_2022_Ind0_liver</strain>
    </source>
</reference>
<feature type="region of interest" description="Disordered" evidence="8">
    <location>
        <begin position="1818"/>
        <end position="1851"/>
    </location>
</feature>
<feature type="region of interest" description="Disordered" evidence="8">
    <location>
        <begin position="292"/>
        <end position="315"/>
    </location>
</feature>
<feature type="compositionally biased region" description="Basic residues" evidence="8">
    <location>
        <begin position="1608"/>
        <end position="1617"/>
    </location>
</feature>
<organism evidence="10 11">
    <name type="scientific">Zoarces viviparus</name>
    <name type="common">Viviparous eelpout</name>
    <name type="synonym">Blennius viviparus</name>
    <dbReference type="NCBI Taxonomy" id="48416"/>
    <lineage>
        <taxon>Eukaryota</taxon>
        <taxon>Metazoa</taxon>
        <taxon>Chordata</taxon>
        <taxon>Craniata</taxon>
        <taxon>Vertebrata</taxon>
        <taxon>Euteleostomi</taxon>
        <taxon>Actinopterygii</taxon>
        <taxon>Neopterygii</taxon>
        <taxon>Teleostei</taxon>
        <taxon>Neoteleostei</taxon>
        <taxon>Acanthomorphata</taxon>
        <taxon>Eupercaria</taxon>
        <taxon>Perciformes</taxon>
        <taxon>Cottioidei</taxon>
        <taxon>Zoarcales</taxon>
        <taxon>Zoarcidae</taxon>
        <taxon>Zoarcinae</taxon>
        <taxon>Zoarces</taxon>
    </lineage>
</organism>
<feature type="compositionally biased region" description="Basic and acidic residues" evidence="8">
    <location>
        <begin position="1627"/>
        <end position="1641"/>
    </location>
</feature>
<feature type="region of interest" description="Disordered" evidence="8">
    <location>
        <begin position="2353"/>
        <end position="2398"/>
    </location>
</feature>
<feature type="region of interest" description="Disordered" evidence="8">
    <location>
        <begin position="3431"/>
        <end position="3450"/>
    </location>
</feature>
<protein>
    <recommendedName>
        <fullName evidence="9">SET domain-containing protein</fullName>
    </recommendedName>
</protein>
<feature type="compositionally biased region" description="Polar residues" evidence="8">
    <location>
        <begin position="988"/>
        <end position="1000"/>
    </location>
</feature>
<evidence type="ECO:0000256" key="7">
    <source>
        <dbReference type="ARBA" id="ARBA00022843"/>
    </source>
</evidence>
<keyword evidence="1" id="KW-1017">Isopeptide bond</keyword>
<evidence type="ECO:0000313" key="10">
    <source>
        <dbReference type="EMBL" id="KAK9526476.1"/>
    </source>
</evidence>
<dbReference type="Pfam" id="PF12012">
    <property type="entry name" value="DUF3504"/>
    <property type="match status" value="1"/>
</dbReference>
<dbReference type="EMBL" id="JBCEZU010000123">
    <property type="protein sequence ID" value="KAK9526476.1"/>
    <property type="molecule type" value="Genomic_DNA"/>
</dbReference>
<feature type="compositionally biased region" description="Polar residues" evidence="8">
    <location>
        <begin position="292"/>
        <end position="301"/>
    </location>
</feature>
<evidence type="ECO:0000313" key="11">
    <source>
        <dbReference type="Proteomes" id="UP001488805"/>
    </source>
</evidence>
<evidence type="ECO:0000256" key="6">
    <source>
        <dbReference type="ARBA" id="ARBA00022833"/>
    </source>
</evidence>
<dbReference type="Pfam" id="PF06467">
    <property type="entry name" value="zf-FCS"/>
    <property type="match status" value="1"/>
</dbReference>
<evidence type="ECO:0000256" key="4">
    <source>
        <dbReference type="ARBA" id="ARBA00022737"/>
    </source>
</evidence>
<dbReference type="InterPro" id="IPR051284">
    <property type="entry name" value="ZnF_MYMT-QRICH1"/>
</dbReference>
<dbReference type="PANTHER" id="PTHR45736">
    <property type="entry name" value="ZINC FINGER MYM-TYPE PROTEIN"/>
    <property type="match status" value="1"/>
</dbReference>
<dbReference type="InterPro" id="IPR001214">
    <property type="entry name" value="SET_dom"/>
</dbReference>
<dbReference type="Gene3D" id="2.170.270.10">
    <property type="entry name" value="SET domain"/>
    <property type="match status" value="2"/>
</dbReference>
<gene>
    <name evidence="10" type="ORF">VZT92_015173</name>
</gene>
<keyword evidence="11" id="KW-1185">Reference proteome</keyword>
<evidence type="ECO:0000256" key="2">
    <source>
        <dbReference type="ARBA" id="ARBA00022553"/>
    </source>
</evidence>
<feature type="domain" description="SET" evidence="9">
    <location>
        <begin position="25"/>
        <end position="145"/>
    </location>
</feature>
<proteinExistence type="predicted"/>
<dbReference type="PROSITE" id="PS50280">
    <property type="entry name" value="SET"/>
    <property type="match status" value="2"/>
</dbReference>
<dbReference type="SMART" id="SM00317">
    <property type="entry name" value="SET"/>
    <property type="match status" value="2"/>
</dbReference>
<feature type="compositionally biased region" description="Basic and acidic residues" evidence="8">
    <location>
        <begin position="2371"/>
        <end position="2389"/>
    </location>
</feature>
<dbReference type="GO" id="GO:0008270">
    <property type="term" value="F:zinc ion binding"/>
    <property type="evidence" value="ECO:0007669"/>
    <property type="project" value="UniProtKB-KW"/>
</dbReference>
<dbReference type="Proteomes" id="UP001488805">
    <property type="component" value="Unassembled WGS sequence"/>
</dbReference>
<keyword evidence="2" id="KW-0597">Phosphoprotein</keyword>
<feature type="compositionally biased region" description="Basic and acidic residues" evidence="8">
    <location>
        <begin position="1750"/>
        <end position="1759"/>
    </location>
</feature>
<feature type="region of interest" description="Disordered" evidence="8">
    <location>
        <begin position="770"/>
        <end position="790"/>
    </location>
</feature>
<dbReference type="InterPro" id="IPR046341">
    <property type="entry name" value="SET_dom_sf"/>
</dbReference>
<feature type="compositionally biased region" description="Polar residues" evidence="8">
    <location>
        <begin position="1833"/>
        <end position="1844"/>
    </location>
</feature>
<feature type="compositionally biased region" description="Acidic residues" evidence="8">
    <location>
        <begin position="1010"/>
        <end position="1027"/>
    </location>
</feature>
<dbReference type="SUPFAM" id="SSF57716">
    <property type="entry name" value="Glucocorticoid receptor-like (DNA-binding domain)"/>
    <property type="match status" value="3"/>
</dbReference>
<feature type="compositionally biased region" description="Acidic residues" evidence="8">
    <location>
        <begin position="1674"/>
        <end position="1691"/>
    </location>
</feature>
<dbReference type="InterPro" id="IPR010507">
    <property type="entry name" value="Znf_MYM"/>
</dbReference>
<feature type="compositionally biased region" description="Pro residues" evidence="8">
    <location>
        <begin position="3188"/>
        <end position="3198"/>
    </location>
</feature>
<keyword evidence="5" id="KW-0863">Zinc-finger</keyword>
<dbReference type="SMART" id="SM00746">
    <property type="entry name" value="TRASH"/>
    <property type="match status" value="18"/>
</dbReference>
<feature type="compositionally biased region" description="Basic and acidic residues" evidence="8">
    <location>
        <begin position="3102"/>
        <end position="3121"/>
    </location>
</feature>
<feature type="compositionally biased region" description="Acidic residues" evidence="8">
    <location>
        <begin position="183"/>
        <end position="194"/>
    </location>
</feature>
<feature type="compositionally biased region" description="Polar residues" evidence="8">
    <location>
        <begin position="220"/>
        <end position="235"/>
    </location>
</feature>
<feature type="region of interest" description="Disordered" evidence="8">
    <location>
        <begin position="1571"/>
        <end position="1779"/>
    </location>
</feature>
<feature type="compositionally biased region" description="Basic and acidic residues" evidence="8">
    <location>
        <begin position="1767"/>
        <end position="1779"/>
    </location>
</feature>
<evidence type="ECO:0000256" key="3">
    <source>
        <dbReference type="ARBA" id="ARBA00022723"/>
    </source>
</evidence>
<keyword evidence="4" id="KW-0677">Repeat</keyword>
<feature type="domain" description="SET" evidence="9">
    <location>
        <begin position="828"/>
        <end position="947"/>
    </location>
</feature>
<dbReference type="InterPro" id="IPR057926">
    <property type="entry name" value="QRICH1_dom"/>
</dbReference>
<evidence type="ECO:0000256" key="5">
    <source>
        <dbReference type="ARBA" id="ARBA00022771"/>
    </source>
</evidence>
<evidence type="ECO:0000259" key="9">
    <source>
        <dbReference type="PROSITE" id="PS50280"/>
    </source>
</evidence>
<evidence type="ECO:0000256" key="1">
    <source>
        <dbReference type="ARBA" id="ARBA00022499"/>
    </source>
</evidence>
<feature type="compositionally biased region" description="Basic and acidic residues" evidence="8">
    <location>
        <begin position="1718"/>
        <end position="1734"/>
    </location>
</feature>
<feature type="compositionally biased region" description="Polar residues" evidence="8">
    <location>
        <begin position="1652"/>
        <end position="1672"/>
    </location>
</feature>
<dbReference type="Pfam" id="PF24900">
    <property type="entry name" value="TRASH_ZMYM4"/>
    <property type="match status" value="3"/>
</dbReference>
<name>A0AAW1EUR1_ZOAVI</name>
<keyword evidence="3" id="KW-0479">Metal-binding</keyword>
<sequence length="3546" mass="399119">MDKQRRQLTPEQDALEHILSCRDKPFLEERFIDSFKGRGLFTRKAIEPSTFVVEYRGNIFSHKDTKPTKKCGYTLNNYLFEFAWEGAWWCVDASKEDRALGRCVNDNHISPNCEMKTMVYEGEPHLCLFAATEISPGEEITYNYGDSSYPWRSGVSFDGPSTSYSAFYATSSTPRTVRHEYSCSDDDDDDDDKELPDSGHMLQPDDAAYTQQGGKAASGSRPSKATPNPKGTSRTTRSYCYICGKGVIKLSRHLLRHADEEPGIAEALALPRTKERKRLLVKLRNRGNYQHNQDVLKNNSGELRPNRRPKTTEISTKTHAHCLHCKGMFARKEMWRHVARCPFKTTSNPATSEKIKVLNEIALADSPFSGKLSAGVWKMLLKMKQDDIATAVQKDFLIMQLAVYLCNKHKNHPSKHEYIRQRLREMGRLLLALHKKSIFSVKDAIRPKNFYKVVEAVKDVTGFDEKMQSYNKPSLALRLGHSLKKMCEIVLTGVDVSDNMMRDSKTFVKLCQREWSQLVSHTALASLRGRKVSKPSTIPFTRDVQAFYRYLETTSASAIEGLEKHENPQVYNALCRVTLAQASVLSKCAPEVSKMTLETFQQRDDSIQVLSKHFIRINIQSRSGQNVAVLLTSELVAAITLLVSKRKACGVHKDNPFLFAMPNSFPTSLFHGANCIRVFSSLCRAKNPEHFRSVHLRKHIARVFQILNLENDELDHLAKLLGHDIRADRDYYRLPEAAVELAKISKLLLAMEKGSLEKFKGNSLEEIEIEDELEPDVEQGNPENRDAEVDNEEADLLLPQSEAAEQQGVQLTPEQDAVEHIKACRDKPFLEERFIDPFKGKGVFTHESIEASTFVVEYRGNVYSLKETRKKKSGDTLNNYLFDFSWNGTSWRIDAANDDRTLGRLVNDNHINPNCEMKKVVFEGKPHLCLFAVTEISPGEEITYNYGDSSYSWRSWECSEDLNASQEDLNAAASSPEHERVDDEDYVPSTSDNDGPSFEQQPIDASFIQQEDESDYSSDDSISDEEFKDPSITNKNYCYVCGVAQSKISRHLYTHRKQEPDIAAVLKLRKNSKERKQAHEMLRNRGNNMHNQEVLKTRCGELKVRRKSSNMLNTAKTFASCLYCKNMYIRKDMWRHMQRCPAKKRHKLQSVKIKALNLVDAAESTDPQNLSPHVRKMLSTLRKDGISSEVLNDSFLLQLAQCLYSRNERNARRIQLIKHKLRQMGRLLLRLKQKSICSFEDAVKPENFSKLVEAVRELAGFNEETKSYEKPSFIKFLGNSLKKIGDINFARAWKGDASSRTIDEADAFMELCAKEWRYVYPVISKDSTPTVPFIHDVQLFYRCMEETAASAVESLTLYESPPVYAALLRVTVAQVSILNRNMAQVSEATLKSFKEREEAELHEDAAVDQPQFEHFLSKTTVKIKVMSSRGQKVSITLTPKLLAAITLLVNKREACGVHENNPFLFGMPDAPCTSFFYGQRCTITFTARCGAKNKAILRSPFFHKHIARVFQILGLTSDELDQLARLLGRDIPTDREYYQTLEAAGDIARISELLSALEDGSLERFEGKSLEEIQIPDELEPAVKQHNPGKSDAEESESSHLMSSSPLAKRRRGRKKRQESEIEASELNDHEKNEEVNTERDEGSEEMPPSCAVNTPEGTVTRGNEDATNISFSDGDDDMNVDFDMDMDTDEDIVRNQESGEDGDRSSSPATPLTPDVTKQDDSSDAQKKEKRPSVSDLEETMDIDTANNVEKEDQKKGGEQNNWIDADSRSYSDCSDTEKKNKLIAAVTGMKEVKISIPKLDIERFKAPVHISQLSSECNSVRSPVKDRSIQEDTNQSQTSSRSTDAKDKPTYAKATQMSCSHCKKSMMKGQTAYQKKGFTDVFCSKNCLFEMFPINKPVTKRCYLCFKAISQPLDLIMAAVDIEGTMKDFCSPTCLLSFKSTVSTQTLQRLCSMCSKACTTTCQLTLNEAFHTFCSDSCLGDFRRDNLAVCEHCGTTFCHKPLKLKLEDEAKTVCSQECLDGFKEKIKTSHQCTMCQTSLPVSDMFDFKSGENIVELFCTRTCVTSYTLRPAAVDVLQAERENADRSKRKIRATPTIQIVSAGAMKKRSTADAPADAKPKLIVAESWVVCSGCGKRVHRGETLYQTKSTPEVFCSAGCLSEKHPNIASVTKNCYNCFQMIMRPHSMILAPVDDSGTMKELCSATCLASVNSKRNAAAPKHPPPAAGPRSVCRMCTKLCICKFSQTLDGCAQRLCSNACFINYHRINNLPVSACDVCSSIGSDARYRLKAEDGSKAICSEECLVKFKEKMETPRLCPMCQTPQRLSDMVENKNNEGVLDFFCSNRCMLVHNAQSSTVPERNSPSPDENDVQEVKPSLDENDVKEVKPSPDENDVQEVKPSLPHLDYIKEEPIDEEYNQNLPSAISTEDIKDEPKAGEDVAKEDLKIGSVFSMTGDSSTSTSPAPAVAHLDFLSSCSNCKRVLRDGETVYQRKGHADVFCSTPCLLKFYQMQPVKKTCYFCLQVISQRQDVIQAPVDNEGTMKDFCSQTCLSSSNYKRIVSTKIPLVPVASQSQCSMCSRYCISKHEVIQHDVVTKICSDPCFLRFCTMNNVSVCENCRSCCSVPLTLRMDDGSKKLCSAECLAQFKQKMKTLQPCAMCRTSHLMSYMFENINNEDVVELFCTSSCVMASKIQAVNASGALLDCDQCGKTTLPACHLAMSNASIRNFCTLTCAMSFKENQKDIDASTNSTGAADQRQYDFLKPAEKLPCAQCRCIIRVTPKVIQKKGKMNFVCGLACSQEFNTANNIIGKCEYCKYERIIRDVKKVDGKVCYFCSDGCKILFQDELGKQWGELCGSCAYCFSISKTLVTATYESTNKKFCSEDCSANYNMLLRCDAPCDTCGRKRKLRQSLPMLGEVKHFCDRSCLLHFCNKKVQMFNTVSSPPRSSGTVESSPVIANVTSLASALARQPSASDSSTQHVSVPDIHTKVVGHASVQTVPRELKNKAMLCTPLVHNKGVSCTTQTADSESQTDNFVPKVIVLPVPVPMYVPLPMNMYSQYTPTPLCLPLPLPVPVFLPIPTVRSAKEEIQPDLLEGELGFKCEMKEDERKEREDGVVTEKGQRQEINTPPDHGSNCSDDLDSDHQATYNTEDDSSSDTSFGSLSRPHSHRKTPPASPPPPLEMREDPQSSPGPEPAPPPSQQTAGKVHNKNKGRKLQPSSRAATEETCQRKEVVSSKHPKLKSQCGIDSWKRWIQWRETQTNLVSSPALMLNEDVLRCSVSELSDSLCCFITEVKRPDGEPYTPDSLFYLCLSIQQYLFDNGRRENIFSDLTYNKFATKFTKILKSFNPSVAAGGYIHSRVEEEFLWDCKQLGAYSPLVLLNTLLFFCCKYFGFTTVEQHRQLSFAHVVRRTKTNPNNTKTTFLRFYPPISTNEAETDDRVPAKKRRRDESKEDFLEMMENTENPLRCPVRLYEFYLSKCSESVRQRADLFYLHPDRRCVPNSPLWFSPTPLDEGTIEAMLVRILAVRELQGQDGGAVFIPEEEDSEW</sequence>
<feature type="compositionally biased region" description="Basic and acidic residues" evidence="8">
    <location>
        <begin position="3436"/>
        <end position="3450"/>
    </location>
</feature>
<feature type="region of interest" description="Disordered" evidence="8">
    <location>
        <begin position="1009"/>
        <end position="1028"/>
    </location>
</feature>
<dbReference type="SUPFAM" id="SSF82199">
    <property type="entry name" value="SET domain"/>
    <property type="match status" value="2"/>
</dbReference>
<dbReference type="PANTHER" id="PTHR45736:SF5">
    <property type="entry name" value="ZINC FINGER MYM-TYPE PROTEIN 4"/>
    <property type="match status" value="1"/>
</dbReference>
<feature type="compositionally biased region" description="Polar residues" evidence="8">
    <location>
        <begin position="2353"/>
        <end position="2365"/>
    </location>
</feature>
<dbReference type="Pfam" id="PF00856">
    <property type="entry name" value="SET"/>
    <property type="match status" value="2"/>
</dbReference>
<dbReference type="Pfam" id="PF25561">
    <property type="entry name" value="QRICH1"/>
    <property type="match status" value="1"/>
</dbReference>